<dbReference type="GeneID" id="117242515"/>
<dbReference type="PANTHER" id="PTHR12126:SF11">
    <property type="entry name" value="NADH DEHYDROGENASE [UBIQUINONE] 1 ALPHA SUBCOMPLEX SUBUNIT 9, MITOCHONDRIAL"/>
    <property type="match status" value="1"/>
</dbReference>
<accession>A0A6J3LIC5</accession>
<evidence type="ECO:0000313" key="7">
    <source>
        <dbReference type="Proteomes" id="UP000504631"/>
    </source>
</evidence>
<dbReference type="InterPro" id="IPR051207">
    <property type="entry name" value="ComplexI_NDUFA9_subunit"/>
</dbReference>
<evidence type="ECO:0000256" key="1">
    <source>
        <dbReference type="ARBA" id="ARBA00038501"/>
    </source>
</evidence>
<dbReference type="AlphaFoldDB" id="A0A6J3LIC5"/>
<sequence length="402" mass="45638">MINMAAWIPKVVRVTKNQNVGPVTCAVQSYDYSSQPRVIKNPTTANLKRGTGGRSSFNGIVCTIFGCSGFIGNSLSIRLGKIGTQLILPHRCDPYHVKELKVGGDLGQVYYHPFDLKDEESIIRTIKYSNVVINLIGQTYETSNFSFDDVHVEGARTLARLAKKCNVERFIHMSCLNAEEKPTPMIIQDGSKMLKSKWKGEIAVREEFPEATIVRPSVIYGPMDKFVSHYMSPDRTTFQYIPLWRKGENTEKQPVYIHDVISGLVAIIRNPDTAGKTYQFVGSQRYKLNNLVNMMFDIKMKYVGNNMVIGDMKINPYFWMKIAFAELIAPIHRTIDLSWEILEFHHANDKIDPNLPTLEDLGITPTDFKKVMAWEVEPYVSNRLEVEELQLGVPPDVKSVPK</sequence>
<evidence type="ECO:0000256" key="5">
    <source>
        <dbReference type="ARBA" id="ARBA00046455"/>
    </source>
</evidence>
<feature type="domain" description="NAD-dependent epimerase/dehydratase" evidence="6">
    <location>
        <begin position="63"/>
        <end position="277"/>
    </location>
</feature>
<dbReference type="RefSeq" id="XP_033365137.1">
    <property type="nucleotide sequence ID" value="XM_033509246.1"/>
</dbReference>
<comment type="similarity">
    <text evidence="1">Belongs to the complex I NDUFA9 subunit family.</text>
</comment>
<reference evidence="8" key="1">
    <citation type="submission" date="2025-08" db="UniProtKB">
        <authorList>
            <consortium name="RefSeq"/>
        </authorList>
    </citation>
    <scope>IDENTIFICATION</scope>
    <source>
        <tissue evidence="8">Muscle</tissue>
    </source>
</reference>
<dbReference type="CTD" id="40272"/>
<dbReference type="PANTHER" id="PTHR12126">
    <property type="entry name" value="NADH-UBIQUINONE OXIDOREDUCTASE 39 KDA SUBUNIT-RELATED"/>
    <property type="match status" value="1"/>
</dbReference>
<dbReference type="InterPro" id="IPR036291">
    <property type="entry name" value="NAD(P)-bd_dom_sf"/>
</dbReference>
<dbReference type="Proteomes" id="UP000504631">
    <property type="component" value="Unplaced"/>
</dbReference>
<dbReference type="CDD" id="cd05271">
    <property type="entry name" value="NDUFA9_like_SDR_a"/>
    <property type="match status" value="1"/>
</dbReference>
<dbReference type="GO" id="GO:0044877">
    <property type="term" value="F:protein-containing complex binding"/>
    <property type="evidence" value="ECO:0007669"/>
    <property type="project" value="TreeGrafter"/>
</dbReference>
<dbReference type="Gene3D" id="3.40.50.720">
    <property type="entry name" value="NAD(P)-binding Rossmann-like Domain"/>
    <property type="match status" value="1"/>
</dbReference>
<evidence type="ECO:0000313" key="8">
    <source>
        <dbReference type="RefSeq" id="XP_033365137.1"/>
    </source>
</evidence>
<name>A0A6J3LIC5_9HYME</name>
<dbReference type="KEGG" id="bvk:117242515"/>
<dbReference type="InterPro" id="IPR001509">
    <property type="entry name" value="Epimerase_deHydtase"/>
</dbReference>
<organism evidence="7 8">
    <name type="scientific">Bombus vosnesenskii</name>
    <dbReference type="NCBI Taxonomy" id="207650"/>
    <lineage>
        <taxon>Eukaryota</taxon>
        <taxon>Metazoa</taxon>
        <taxon>Ecdysozoa</taxon>
        <taxon>Arthropoda</taxon>
        <taxon>Hexapoda</taxon>
        <taxon>Insecta</taxon>
        <taxon>Pterygota</taxon>
        <taxon>Neoptera</taxon>
        <taxon>Endopterygota</taxon>
        <taxon>Hymenoptera</taxon>
        <taxon>Apocrita</taxon>
        <taxon>Aculeata</taxon>
        <taxon>Apoidea</taxon>
        <taxon>Anthophila</taxon>
        <taxon>Apidae</taxon>
        <taxon>Bombus</taxon>
        <taxon>Pyrobombus</taxon>
    </lineage>
</organism>
<evidence type="ECO:0000256" key="4">
    <source>
        <dbReference type="ARBA" id="ARBA00043145"/>
    </source>
</evidence>
<evidence type="ECO:0000256" key="3">
    <source>
        <dbReference type="ARBA" id="ARBA00042000"/>
    </source>
</evidence>
<evidence type="ECO:0000256" key="2">
    <source>
        <dbReference type="ARBA" id="ARBA00040720"/>
    </source>
</evidence>
<dbReference type="SUPFAM" id="SSF51735">
    <property type="entry name" value="NAD(P)-binding Rossmann-fold domains"/>
    <property type="match status" value="1"/>
</dbReference>
<dbReference type="GO" id="GO:0005739">
    <property type="term" value="C:mitochondrion"/>
    <property type="evidence" value="ECO:0007669"/>
    <property type="project" value="TreeGrafter"/>
</dbReference>
<keyword evidence="7" id="KW-1185">Reference proteome</keyword>
<evidence type="ECO:0000259" key="6">
    <source>
        <dbReference type="Pfam" id="PF01370"/>
    </source>
</evidence>
<comment type="subunit">
    <text evidence="5">Complex I is composed of 45 different subunits. This a component of the hydrophobic protein fraction. Interacts with BLOC1S1. Interacts with SLC2A4. Interacts with CLOCK. Interacts with RAB5IF.</text>
</comment>
<dbReference type="Pfam" id="PF01370">
    <property type="entry name" value="Epimerase"/>
    <property type="match status" value="1"/>
</dbReference>
<gene>
    <name evidence="8" type="primary">LOC117242515</name>
</gene>
<protein>
    <recommendedName>
        <fullName evidence="2">NADH dehydrogenase [ubiquinone] 1 alpha subcomplex subunit 9, mitochondrial</fullName>
    </recommendedName>
    <alternativeName>
        <fullName evidence="4">Complex I-39kD</fullName>
    </alternativeName>
    <alternativeName>
        <fullName evidence="3">NADH-ubiquinone oxidoreductase 39 kDa subunit</fullName>
    </alternativeName>
</protein>
<proteinExistence type="inferred from homology"/>